<dbReference type="PANTHER" id="PTHR14087">
    <property type="entry name" value="THYMOCYTE NUCLEAR PROTEIN 1"/>
    <property type="match status" value="1"/>
</dbReference>
<dbReference type="InterPro" id="IPR047197">
    <property type="entry name" value="THYN1-like_EVE"/>
</dbReference>
<dbReference type="SUPFAM" id="SSF88697">
    <property type="entry name" value="PUA domain-like"/>
    <property type="match status" value="1"/>
</dbReference>
<reference evidence="5 6" key="3">
    <citation type="journal article" date="2015" name="Genome Announc.">
        <title>Draft Genome Sequence of the Archiascomycetous Yeast Saitoella complicata.</title>
        <authorList>
            <person name="Yamauchi K."/>
            <person name="Kondo S."/>
            <person name="Hamamoto M."/>
            <person name="Takahashi Y."/>
            <person name="Ogura Y."/>
            <person name="Hayashi T."/>
            <person name="Nishida H."/>
        </authorList>
    </citation>
    <scope>NUCLEOTIDE SEQUENCE [LARGE SCALE GENOMIC DNA]</scope>
    <source>
        <strain evidence="5 6">NRRL Y-17804</strain>
    </source>
</reference>
<evidence type="ECO:0000256" key="1">
    <source>
        <dbReference type="ARBA" id="ARBA00004123"/>
    </source>
</evidence>
<feature type="compositionally biased region" description="Basic and acidic residues" evidence="3">
    <location>
        <begin position="36"/>
        <end position="60"/>
    </location>
</feature>
<dbReference type="EMBL" id="BACD03000021">
    <property type="protein sequence ID" value="GAO49282.1"/>
    <property type="molecule type" value="Genomic_DNA"/>
</dbReference>
<accession>A0A0E9NHC1</accession>
<organism evidence="5 6">
    <name type="scientific">Saitoella complicata (strain BCRC 22490 / CBS 7301 / JCM 7358 / NBRC 10748 / NRRL Y-17804)</name>
    <dbReference type="NCBI Taxonomy" id="698492"/>
    <lineage>
        <taxon>Eukaryota</taxon>
        <taxon>Fungi</taxon>
        <taxon>Dikarya</taxon>
        <taxon>Ascomycota</taxon>
        <taxon>Taphrinomycotina</taxon>
        <taxon>Taphrinomycotina incertae sedis</taxon>
        <taxon>Saitoella</taxon>
    </lineage>
</organism>
<dbReference type="GO" id="GO:0005634">
    <property type="term" value="C:nucleus"/>
    <property type="evidence" value="ECO:0007669"/>
    <property type="project" value="UniProtKB-SubCell"/>
</dbReference>
<dbReference type="Gene3D" id="3.10.590.10">
    <property type="entry name" value="ph1033 like domains"/>
    <property type="match status" value="1"/>
</dbReference>
<dbReference type="PANTHER" id="PTHR14087:SF7">
    <property type="entry name" value="THYMOCYTE NUCLEAR PROTEIN 1"/>
    <property type="match status" value="1"/>
</dbReference>
<comment type="caution">
    <text evidence="5">The sequence shown here is derived from an EMBL/GenBank/DDBJ whole genome shotgun (WGS) entry which is preliminary data.</text>
</comment>
<dbReference type="AlphaFoldDB" id="A0A0E9NHC1"/>
<dbReference type="OMA" id="ANMQMLK"/>
<dbReference type="InterPro" id="IPR002740">
    <property type="entry name" value="EVE_domain"/>
</dbReference>
<feature type="domain" description="EVE" evidence="4">
    <location>
        <begin position="123"/>
        <end position="279"/>
    </location>
</feature>
<dbReference type="Proteomes" id="UP000033140">
    <property type="component" value="Unassembled WGS sequence"/>
</dbReference>
<proteinExistence type="predicted"/>
<dbReference type="InterPro" id="IPR052181">
    <property type="entry name" value="5hmC_binding"/>
</dbReference>
<dbReference type="InterPro" id="IPR015947">
    <property type="entry name" value="PUA-like_sf"/>
</dbReference>
<dbReference type="CDD" id="cd21133">
    <property type="entry name" value="EVE"/>
    <property type="match status" value="1"/>
</dbReference>
<evidence type="ECO:0000256" key="2">
    <source>
        <dbReference type="ARBA" id="ARBA00023242"/>
    </source>
</evidence>
<gene>
    <name evidence="5" type="ORF">G7K_3434-t1</name>
</gene>
<name>A0A0E9NHC1_SAICN</name>
<comment type="subcellular location">
    <subcellularLocation>
        <location evidence="1">Nucleus</location>
    </subcellularLocation>
</comment>
<evidence type="ECO:0000256" key="3">
    <source>
        <dbReference type="SAM" id="MobiDB-lite"/>
    </source>
</evidence>
<reference evidence="5 6" key="2">
    <citation type="journal article" date="2014" name="J. Gen. Appl. Microbiol.">
        <title>The early diverging ascomycetous budding yeast Saitoella complicata has three histone deacetylases belonging to the Clr6, Hos2, and Rpd3 lineages.</title>
        <authorList>
            <person name="Nishida H."/>
            <person name="Matsumoto T."/>
            <person name="Kondo S."/>
            <person name="Hamamoto M."/>
            <person name="Yoshikawa H."/>
        </authorList>
    </citation>
    <scope>NUCLEOTIDE SEQUENCE [LARGE SCALE GENOMIC DNA]</scope>
    <source>
        <strain evidence="5 6">NRRL Y-17804</strain>
    </source>
</reference>
<dbReference type="STRING" id="698492.A0A0E9NHC1"/>
<sequence length="289" mass="33541">MLYGFRDWQPKHQTRERKFAQYQIEMVSKRTQAHYGYDEGQKPAPRRSERTRKPAVKVDQDGDSIASSPLSSVPSSPEPEKKTPAKRARANKDENATESKPAAKKAKTATATVIDDRQPGEIRYWLMKAEPEPRIEKGQDVKFSIDDLERLRTSTWEGVRNHEAKKNMQRMRLGDLAFLYHSNCKEPGIAGVMKICTEGYPDFTAWDKSHPYFDAKTKEESPVWHMVDVEFERRMERFVSLKELREYGDKELKGLALLRRSQLSVSPVSREEWEFIMELEKKVVDAEDS</sequence>
<evidence type="ECO:0000313" key="5">
    <source>
        <dbReference type="EMBL" id="GAO49282.1"/>
    </source>
</evidence>
<keyword evidence="2" id="KW-0539">Nucleus</keyword>
<reference evidence="5 6" key="1">
    <citation type="journal article" date="2011" name="J. Gen. Appl. Microbiol.">
        <title>Draft genome sequencing of the enigmatic yeast Saitoella complicata.</title>
        <authorList>
            <person name="Nishida H."/>
            <person name="Hamamoto M."/>
            <person name="Sugiyama J."/>
        </authorList>
    </citation>
    <scope>NUCLEOTIDE SEQUENCE [LARGE SCALE GENOMIC DNA]</scope>
    <source>
        <strain evidence="5 6">NRRL Y-17804</strain>
    </source>
</reference>
<feature type="compositionally biased region" description="Low complexity" evidence="3">
    <location>
        <begin position="64"/>
        <end position="75"/>
    </location>
</feature>
<dbReference type="FunFam" id="3.10.590.10:FF:000006">
    <property type="entry name" value="Chromosome 7, whole genome shotgun sequence"/>
    <property type="match status" value="1"/>
</dbReference>
<keyword evidence="6" id="KW-1185">Reference proteome</keyword>
<evidence type="ECO:0000259" key="4">
    <source>
        <dbReference type="Pfam" id="PF01878"/>
    </source>
</evidence>
<feature type="region of interest" description="Disordered" evidence="3">
    <location>
        <begin position="28"/>
        <end position="114"/>
    </location>
</feature>
<protein>
    <recommendedName>
        <fullName evidence="4">EVE domain-containing protein</fullName>
    </recommendedName>
</protein>
<evidence type="ECO:0000313" key="6">
    <source>
        <dbReference type="Proteomes" id="UP000033140"/>
    </source>
</evidence>
<dbReference type="Pfam" id="PF01878">
    <property type="entry name" value="EVE"/>
    <property type="match status" value="1"/>
</dbReference>